<accession>A0A450ZY26</accession>
<protein>
    <submittedName>
        <fullName evidence="2">Uncharacterized protein</fullName>
    </submittedName>
</protein>
<organism evidence="2">
    <name type="scientific">Candidatus Kentrum sp. TUN</name>
    <dbReference type="NCBI Taxonomy" id="2126343"/>
    <lineage>
        <taxon>Bacteria</taxon>
        <taxon>Pseudomonadati</taxon>
        <taxon>Pseudomonadota</taxon>
        <taxon>Gammaproteobacteria</taxon>
        <taxon>Candidatus Kentrum</taxon>
    </lineage>
</organism>
<evidence type="ECO:0000313" key="2">
    <source>
        <dbReference type="EMBL" id="VFK58690.1"/>
    </source>
</evidence>
<feature type="transmembrane region" description="Helical" evidence="1">
    <location>
        <begin position="49"/>
        <end position="69"/>
    </location>
</feature>
<keyword evidence="1" id="KW-0812">Transmembrane</keyword>
<name>A0A450ZY26_9GAMM</name>
<gene>
    <name evidence="2" type="ORF">BECKTUN1418D_GA0071000_108715</name>
</gene>
<evidence type="ECO:0000256" key="1">
    <source>
        <dbReference type="SAM" id="Phobius"/>
    </source>
</evidence>
<proteinExistence type="predicted"/>
<sequence length="81" mass="9727">MIGLIIRILRGFAIVWIWLIGLFWTGNIVFMWYYEGFSRVQELLNPFNIIYYSVVVITFLPDIGANMLADRFDRRDKKYDK</sequence>
<dbReference type="EMBL" id="CAADFX010000087">
    <property type="protein sequence ID" value="VFK58690.1"/>
    <property type="molecule type" value="Genomic_DNA"/>
</dbReference>
<keyword evidence="1" id="KW-0472">Membrane</keyword>
<feature type="transmembrane region" description="Helical" evidence="1">
    <location>
        <begin position="12"/>
        <end position="34"/>
    </location>
</feature>
<reference evidence="2" key="1">
    <citation type="submission" date="2019-02" db="EMBL/GenBank/DDBJ databases">
        <authorList>
            <person name="Gruber-Vodicka R. H."/>
            <person name="Seah K. B. B."/>
        </authorList>
    </citation>
    <scope>NUCLEOTIDE SEQUENCE</scope>
    <source>
        <strain evidence="2">BECK_BY1</strain>
    </source>
</reference>
<keyword evidence="1" id="KW-1133">Transmembrane helix</keyword>
<dbReference type="AlphaFoldDB" id="A0A450ZY26"/>